<organism evidence="2">
    <name type="scientific">Apis mellifera</name>
    <name type="common">Honeybee</name>
    <dbReference type="NCBI Taxonomy" id="7460"/>
    <lineage>
        <taxon>Eukaryota</taxon>
        <taxon>Metazoa</taxon>
        <taxon>Ecdysozoa</taxon>
        <taxon>Arthropoda</taxon>
        <taxon>Hexapoda</taxon>
        <taxon>Insecta</taxon>
        <taxon>Pterygota</taxon>
        <taxon>Neoptera</taxon>
        <taxon>Endopterygota</taxon>
        <taxon>Hymenoptera</taxon>
        <taxon>Apocrita</taxon>
        <taxon>Aculeata</taxon>
        <taxon>Apoidea</taxon>
        <taxon>Anthophila</taxon>
        <taxon>Apidae</taxon>
        <taxon>Apis</taxon>
    </lineage>
</organism>
<dbReference type="KEGG" id="ame:102654745"/>
<evidence type="ECO:0000313" key="2">
    <source>
        <dbReference type="EnsemblMetazoa" id="XP_006558738"/>
    </source>
</evidence>
<dbReference type="Proteomes" id="UP000005203">
    <property type="component" value="Linkage group LG4"/>
</dbReference>
<dbReference type="RefSeq" id="XP_006558738.3">
    <property type="nucleotide sequence ID" value="XM_006558675.3"/>
</dbReference>
<feature type="compositionally biased region" description="Basic and acidic residues" evidence="1">
    <location>
        <begin position="276"/>
        <end position="286"/>
    </location>
</feature>
<evidence type="ECO:0000256" key="1">
    <source>
        <dbReference type="SAM" id="MobiDB-lite"/>
    </source>
</evidence>
<sequence length="296" mass="34132">MPSETVTNIHCLTVSTLAIIPVPWFRVPHVRYRFVIDSHTPRVSFPLARIELSAVRDLVERAKYRYRRHTSIRDELRRWQLRLRRLVRRSDAVACMCAATLEGPRTPGRPPTGHGERGRVHGPWNAKWGSCTKKKRDGATLTSARKAECTTKRLDWNEKQRTDAWTLMLVGKQAASVGNGAPIAKKRGSRAAPPGKERRVLWSRARTRLFTSRVPATTYCCNETTIKEREERHYRVNSEEEERDISAKRRKKTNEGVARSRGLDNESHGPVRRGRRTEGGKEEHRYGGGRRRRRQN</sequence>
<evidence type="ECO:0000313" key="4">
    <source>
        <dbReference type="RefSeq" id="XP_006558738.3"/>
    </source>
</evidence>
<feature type="region of interest" description="Disordered" evidence="1">
    <location>
        <begin position="104"/>
        <end position="127"/>
    </location>
</feature>
<gene>
    <name evidence="4" type="primary">LOC102654745</name>
</gene>
<dbReference type="AlphaFoldDB" id="A0A7M7GLJ1"/>
<feature type="compositionally biased region" description="Basic residues" evidence="1">
    <location>
        <begin position="287"/>
        <end position="296"/>
    </location>
</feature>
<evidence type="ECO:0000313" key="3">
    <source>
        <dbReference type="Proteomes" id="UP000005203"/>
    </source>
</evidence>
<dbReference type="EnsemblMetazoa" id="XM_006558675">
    <property type="protein sequence ID" value="XP_006558738"/>
    <property type="gene ID" value="LOC102654745"/>
</dbReference>
<dbReference type="OrthoDB" id="7612782at2759"/>
<feature type="region of interest" description="Disordered" evidence="1">
    <location>
        <begin position="232"/>
        <end position="296"/>
    </location>
</feature>
<proteinExistence type="predicted"/>
<accession>A0A7M7GLJ1</accession>
<accession>A0A8B6YS60</accession>
<dbReference type="GeneID" id="102654745"/>
<protein>
    <submittedName>
        <fullName evidence="4">Uncharacterized protein LOC102654745</fullName>
    </submittedName>
</protein>
<name>A0A7M7GLJ1_APIME</name>
<keyword evidence="3" id="KW-1185">Reference proteome</keyword>
<reference evidence="2" key="1">
    <citation type="submission" date="2021-01" db="UniProtKB">
        <authorList>
            <consortium name="EnsemblMetazoa"/>
        </authorList>
    </citation>
    <scope>IDENTIFICATION</scope>
    <source>
        <strain evidence="2">DH4</strain>
    </source>
</reference>
<reference evidence="4" key="2">
    <citation type="submission" date="2025-04" db="UniProtKB">
        <authorList>
            <consortium name="RefSeq"/>
        </authorList>
    </citation>
    <scope>IDENTIFICATION</scope>
    <source>
        <strain evidence="4">DH4</strain>
        <tissue evidence="4">Whole body</tissue>
    </source>
</reference>